<protein>
    <recommendedName>
        <fullName evidence="4">DUF3592 domain-containing protein</fullName>
    </recommendedName>
</protein>
<accession>A0ABZ2ZC62</accession>
<evidence type="ECO:0000313" key="3">
    <source>
        <dbReference type="Proteomes" id="UP001449657"/>
    </source>
</evidence>
<evidence type="ECO:0008006" key="4">
    <source>
        <dbReference type="Google" id="ProtNLM"/>
    </source>
</evidence>
<keyword evidence="1" id="KW-1133">Transmembrane helix</keyword>
<keyword evidence="3" id="KW-1185">Reference proteome</keyword>
<dbReference type="Proteomes" id="UP001449657">
    <property type="component" value="Chromosome"/>
</dbReference>
<sequence>MPKPPPALFLRSAFILTACAVLFIFMSLRSGSPRTAYATITGVITHIGPAFGTLPDRNPGKNRYIQLNGRLPVLEIFVGKDRGDFSPAFERIDALRTGDTITAYFDQKLDNSDPSVNRHVTFIDKGQDMYFEKGNAARPFLIGSAIFCGLAVAGLYILKALGRIR</sequence>
<proteinExistence type="predicted"/>
<gene>
    <name evidence="2" type="ORF">WJU22_08920</name>
</gene>
<organism evidence="2 3">
    <name type="scientific">Chitinophaga caseinilytica</name>
    <dbReference type="NCBI Taxonomy" id="2267521"/>
    <lineage>
        <taxon>Bacteria</taxon>
        <taxon>Pseudomonadati</taxon>
        <taxon>Bacteroidota</taxon>
        <taxon>Chitinophagia</taxon>
        <taxon>Chitinophagales</taxon>
        <taxon>Chitinophagaceae</taxon>
        <taxon>Chitinophaga</taxon>
    </lineage>
</organism>
<reference evidence="2 3" key="1">
    <citation type="submission" date="2024-03" db="EMBL/GenBank/DDBJ databases">
        <title>Chitinophaga caseinilytica sp. nov., a casein hydrolysing bacterium isolated from forest soil.</title>
        <authorList>
            <person name="Lee D.S."/>
            <person name="Han D.M."/>
            <person name="Baek J.H."/>
            <person name="Choi D.G."/>
            <person name="Jeon J.H."/>
            <person name="Jeon C.O."/>
        </authorList>
    </citation>
    <scope>NUCLEOTIDE SEQUENCE [LARGE SCALE GENOMIC DNA]</scope>
    <source>
        <strain evidence="2 3">KACC 19118</strain>
    </source>
</reference>
<evidence type="ECO:0000256" key="1">
    <source>
        <dbReference type="SAM" id="Phobius"/>
    </source>
</evidence>
<feature type="transmembrane region" description="Helical" evidence="1">
    <location>
        <begin position="6"/>
        <end position="28"/>
    </location>
</feature>
<evidence type="ECO:0000313" key="2">
    <source>
        <dbReference type="EMBL" id="WZN48296.1"/>
    </source>
</evidence>
<dbReference type="RefSeq" id="WP_341842891.1">
    <property type="nucleotide sequence ID" value="NZ_CP149792.1"/>
</dbReference>
<dbReference type="EMBL" id="CP150096">
    <property type="protein sequence ID" value="WZN48296.1"/>
    <property type="molecule type" value="Genomic_DNA"/>
</dbReference>
<keyword evidence="1" id="KW-0472">Membrane</keyword>
<name>A0ABZ2ZC62_9BACT</name>
<keyword evidence="1" id="KW-0812">Transmembrane</keyword>
<feature type="transmembrane region" description="Helical" evidence="1">
    <location>
        <begin position="140"/>
        <end position="158"/>
    </location>
</feature>